<dbReference type="GO" id="GO:0005179">
    <property type="term" value="F:hormone activity"/>
    <property type="evidence" value="ECO:0007669"/>
    <property type="project" value="InterPro"/>
</dbReference>
<dbReference type="Pfam" id="PF02323">
    <property type="entry name" value="ELH"/>
    <property type="match status" value="1"/>
</dbReference>
<comment type="similarity">
    <text evidence="1">Belongs to the molluscan ELH family.</text>
</comment>
<dbReference type="GeneID" id="20241177"/>
<keyword evidence="2" id="KW-0027">Amidation</keyword>
<evidence type="ECO:0000256" key="3">
    <source>
        <dbReference type="ARBA" id="ARBA00023320"/>
    </source>
</evidence>
<dbReference type="RefSeq" id="XP_009066138.1">
    <property type="nucleotide sequence ID" value="XM_009067890.1"/>
</dbReference>
<dbReference type="KEGG" id="lgi:LOTGIDRAFT_169597"/>
<dbReference type="Proteomes" id="UP000030746">
    <property type="component" value="Unassembled WGS sequence"/>
</dbReference>
<protein>
    <submittedName>
        <fullName evidence="5">Uncharacterized protein</fullName>
    </submittedName>
</protein>
<gene>
    <name evidence="5" type="ORF">LOTGIDRAFT_169597</name>
</gene>
<dbReference type="AlphaFoldDB" id="V3YYG7"/>
<dbReference type="HOGENOM" id="CLU_1519581_0_0_1"/>
<evidence type="ECO:0000256" key="2">
    <source>
        <dbReference type="ARBA" id="ARBA00022815"/>
    </source>
</evidence>
<reference evidence="5 6" key="1">
    <citation type="journal article" date="2013" name="Nature">
        <title>Insights into bilaterian evolution from three spiralian genomes.</title>
        <authorList>
            <person name="Simakov O."/>
            <person name="Marletaz F."/>
            <person name="Cho S.J."/>
            <person name="Edsinger-Gonzales E."/>
            <person name="Havlak P."/>
            <person name="Hellsten U."/>
            <person name="Kuo D.H."/>
            <person name="Larsson T."/>
            <person name="Lv J."/>
            <person name="Arendt D."/>
            <person name="Savage R."/>
            <person name="Osoegawa K."/>
            <person name="de Jong P."/>
            <person name="Grimwood J."/>
            <person name="Chapman J.A."/>
            <person name="Shapiro H."/>
            <person name="Aerts A."/>
            <person name="Otillar R.P."/>
            <person name="Terry A.Y."/>
            <person name="Boore J.L."/>
            <person name="Grigoriev I.V."/>
            <person name="Lindberg D.R."/>
            <person name="Seaver E.C."/>
            <person name="Weisblat D.A."/>
            <person name="Putnam N.H."/>
            <person name="Rokhsar D.S."/>
        </authorList>
    </citation>
    <scope>NUCLEOTIDE SEQUENCE [LARGE SCALE GENOMIC DNA]</scope>
</reference>
<dbReference type="CTD" id="20241177"/>
<name>V3YYG7_LOTGI</name>
<sequence>MTSYAMPRSYSQVPEELSSQDQSRDYYEPLNAILHRLRELILMQPHSLRETIRYTQITPTTPIPIAMKKRSRLSINQELKSLANLLVLRENKRREAQKTKLRSKLLSIGKRSMPQNQDRDHVIEETPVSDRDMFLTELFAEISEQEMTYVLGQVLGSEIAAKGGNEYQGQERLPYEI</sequence>
<keyword evidence="3" id="KW-0527">Neuropeptide</keyword>
<evidence type="ECO:0000256" key="4">
    <source>
        <dbReference type="SAM" id="MobiDB-lite"/>
    </source>
</evidence>
<dbReference type="GO" id="GO:0005576">
    <property type="term" value="C:extracellular region"/>
    <property type="evidence" value="ECO:0007669"/>
    <property type="project" value="InterPro"/>
</dbReference>
<accession>V3YYG7</accession>
<keyword evidence="6" id="KW-1185">Reference proteome</keyword>
<proteinExistence type="inferred from homology"/>
<feature type="region of interest" description="Disordered" evidence="4">
    <location>
        <begin position="1"/>
        <end position="23"/>
    </location>
</feature>
<dbReference type="InterPro" id="IPR003424">
    <property type="entry name" value="ELH"/>
</dbReference>
<feature type="compositionally biased region" description="Polar residues" evidence="4">
    <location>
        <begin position="1"/>
        <end position="21"/>
    </location>
</feature>
<evidence type="ECO:0000313" key="6">
    <source>
        <dbReference type="Proteomes" id="UP000030746"/>
    </source>
</evidence>
<evidence type="ECO:0000256" key="1">
    <source>
        <dbReference type="ARBA" id="ARBA00007604"/>
    </source>
</evidence>
<dbReference type="GO" id="GO:0007218">
    <property type="term" value="P:neuropeptide signaling pathway"/>
    <property type="evidence" value="ECO:0007669"/>
    <property type="project" value="UniProtKB-KW"/>
</dbReference>
<organism evidence="5 6">
    <name type="scientific">Lottia gigantea</name>
    <name type="common">Giant owl limpet</name>
    <dbReference type="NCBI Taxonomy" id="225164"/>
    <lineage>
        <taxon>Eukaryota</taxon>
        <taxon>Metazoa</taxon>
        <taxon>Spiralia</taxon>
        <taxon>Lophotrochozoa</taxon>
        <taxon>Mollusca</taxon>
        <taxon>Gastropoda</taxon>
        <taxon>Patellogastropoda</taxon>
        <taxon>Lottioidea</taxon>
        <taxon>Lottiidae</taxon>
        <taxon>Lottia</taxon>
    </lineage>
</organism>
<dbReference type="EMBL" id="KB203771">
    <property type="protein sequence ID" value="ESO83188.1"/>
    <property type="molecule type" value="Genomic_DNA"/>
</dbReference>
<evidence type="ECO:0000313" key="5">
    <source>
        <dbReference type="EMBL" id="ESO83188.1"/>
    </source>
</evidence>